<protein>
    <recommendedName>
        <fullName evidence="3">DUF1618 domain-containing protein</fullName>
    </recommendedName>
</protein>
<accession>A0A0E0K9V9</accession>
<dbReference type="EnsemblPlants" id="OPUNC03G06280.1">
    <property type="protein sequence ID" value="OPUNC03G06280.1"/>
    <property type="gene ID" value="OPUNC03G06280"/>
</dbReference>
<dbReference type="Gramene" id="OPUNC03G06280.1">
    <property type="protein sequence ID" value="OPUNC03G06280.1"/>
    <property type="gene ID" value="OPUNC03G06280"/>
</dbReference>
<dbReference type="PANTHER" id="PTHR33074">
    <property type="entry name" value="EXPRESSED PROTEIN-RELATED"/>
    <property type="match status" value="1"/>
</dbReference>
<reference evidence="1" key="2">
    <citation type="submission" date="2018-05" db="EMBL/GenBank/DDBJ databases">
        <title>OpunRS2 (Oryza punctata Reference Sequence Version 2).</title>
        <authorList>
            <person name="Zhang J."/>
            <person name="Kudrna D."/>
            <person name="Lee S."/>
            <person name="Talag J."/>
            <person name="Welchert J."/>
            <person name="Wing R.A."/>
        </authorList>
    </citation>
    <scope>NUCLEOTIDE SEQUENCE [LARGE SCALE GENOMIC DNA]</scope>
</reference>
<evidence type="ECO:0008006" key="3">
    <source>
        <dbReference type="Google" id="ProtNLM"/>
    </source>
</evidence>
<evidence type="ECO:0000313" key="1">
    <source>
        <dbReference type="EnsemblPlants" id="OPUNC03G06280.1"/>
    </source>
</evidence>
<dbReference type="Proteomes" id="UP000026962">
    <property type="component" value="Chromosome 3"/>
</dbReference>
<name>A0A0E0K9V9_ORYPU</name>
<proteinExistence type="predicted"/>
<dbReference type="HOGENOM" id="CLU_1032839_0_0_1"/>
<dbReference type="STRING" id="4537.A0A0E0K9V9"/>
<sequence>RQPPRQNSGRTRYHKKTLGKKKRILNPTILDGRPVCLLRRPITSTAGSSPAWVLLDRQARVAYRRNGTTARAVSSRRLDIEVSFCFAEPPRLSRCCIYSPPGPARAEFVRGSCVVCSAGGIAVLRLEIGGGGVCSEYYLYRANPERPSLRLLTLPAASWELFHANDTNLCILPCAGGDEGGIVLATLYLVTDPHADHLHKAGHLHLQIFSSESWDWNTKLVVLDPFVPQGEELFYFANNFAANKVISLGEGLLGWVDLSKVYVLRKPSQD</sequence>
<dbReference type="AlphaFoldDB" id="A0A0E0K9V9"/>
<organism evidence="1">
    <name type="scientific">Oryza punctata</name>
    <name type="common">Red rice</name>
    <dbReference type="NCBI Taxonomy" id="4537"/>
    <lineage>
        <taxon>Eukaryota</taxon>
        <taxon>Viridiplantae</taxon>
        <taxon>Streptophyta</taxon>
        <taxon>Embryophyta</taxon>
        <taxon>Tracheophyta</taxon>
        <taxon>Spermatophyta</taxon>
        <taxon>Magnoliopsida</taxon>
        <taxon>Liliopsida</taxon>
        <taxon>Poales</taxon>
        <taxon>Poaceae</taxon>
        <taxon>BOP clade</taxon>
        <taxon>Oryzoideae</taxon>
        <taxon>Oryzeae</taxon>
        <taxon>Oryzinae</taxon>
        <taxon>Oryza</taxon>
    </lineage>
</organism>
<reference evidence="1" key="1">
    <citation type="submission" date="2015-04" db="UniProtKB">
        <authorList>
            <consortium name="EnsemblPlants"/>
        </authorList>
    </citation>
    <scope>IDENTIFICATION</scope>
</reference>
<keyword evidence="2" id="KW-1185">Reference proteome</keyword>
<evidence type="ECO:0000313" key="2">
    <source>
        <dbReference type="Proteomes" id="UP000026962"/>
    </source>
</evidence>